<keyword evidence="2" id="KW-1185">Reference proteome</keyword>
<comment type="caution">
    <text evidence="1">The sequence shown here is derived from an EMBL/GenBank/DDBJ whole genome shotgun (WGS) entry which is preliminary data.</text>
</comment>
<protein>
    <recommendedName>
        <fullName evidence="3">ATP-dependent DNA helicase</fullName>
    </recommendedName>
</protein>
<sequence length="287" mass="32412">IGFEYSKRSNPAVQQILATWGTQTPAQQIPWQVSPGIPELPPADTAEAARRAAAAERPPAVRWIYGNLNETAAADWLRSLQQAETGPVPTPEQSQFLQAIINRCLTETTEEQTQRIGKSEPWRGICHGVPGAGKSQTLKWLRRFFEELCRWRHQTEFVYLAPQNTQAALIQGMTLHAFANIRIKAKGRGGERERGPDQFVQYQRLRWLVLDEIFTVGLEVLATLEKKVAQATRTKGTWKNNGRGEVAGLQKVLWSRTESGIHALFELTTEQRCVDPWLSLVLKQARH</sequence>
<reference evidence="1 2" key="1">
    <citation type="submission" date="2024-02" db="EMBL/GenBank/DDBJ databases">
        <authorList>
            <person name="Chen Y."/>
            <person name="Shah S."/>
            <person name="Dougan E. K."/>
            <person name="Thang M."/>
            <person name="Chan C."/>
        </authorList>
    </citation>
    <scope>NUCLEOTIDE SEQUENCE [LARGE SCALE GENOMIC DNA]</scope>
</reference>
<evidence type="ECO:0000313" key="2">
    <source>
        <dbReference type="Proteomes" id="UP001642484"/>
    </source>
</evidence>
<accession>A0ABP0MDA2</accession>
<feature type="non-terminal residue" evidence="1">
    <location>
        <position position="1"/>
    </location>
</feature>
<dbReference type="SUPFAM" id="SSF52540">
    <property type="entry name" value="P-loop containing nucleoside triphosphate hydrolases"/>
    <property type="match status" value="1"/>
</dbReference>
<evidence type="ECO:0008006" key="3">
    <source>
        <dbReference type="Google" id="ProtNLM"/>
    </source>
</evidence>
<evidence type="ECO:0000313" key="1">
    <source>
        <dbReference type="EMBL" id="CAK9049465.1"/>
    </source>
</evidence>
<feature type="non-terminal residue" evidence="1">
    <location>
        <position position="287"/>
    </location>
</feature>
<dbReference type="InterPro" id="IPR027417">
    <property type="entry name" value="P-loop_NTPase"/>
</dbReference>
<dbReference type="EMBL" id="CAXAMN010016970">
    <property type="protein sequence ID" value="CAK9049465.1"/>
    <property type="molecule type" value="Genomic_DNA"/>
</dbReference>
<dbReference type="Gene3D" id="3.40.50.300">
    <property type="entry name" value="P-loop containing nucleotide triphosphate hydrolases"/>
    <property type="match status" value="1"/>
</dbReference>
<organism evidence="1 2">
    <name type="scientific">Durusdinium trenchii</name>
    <dbReference type="NCBI Taxonomy" id="1381693"/>
    <lineage>
        <taxon>Eukaryota</taxon>
        <taxon>Sar</taxon>
        <taxon>Alveolata</taxon>
        <taxon>Dinophyceae</taxon>
        <taxon>Suessiales</taxon>
        <taxon>Symbiodiniaceae</taxon>
        <taxon>Durusdinium</taxon>
    </lineage>
</organism>
<name>A0ABP0MDA2_9DINO</name>
<dbReference type="Proteomes" id="UP001642484">
    <property type="component" value="Unassembled WGS sequence"/>
</dbReference>
<proteinExistence type="predicted"/>
<gene>
    <name evidence="1" type="ORF">CCMP2556_LOCUS25319</name>
</gene>